<keyword evidence="5" id="KW-0732">Signal</keyword>
<evidence type="ECO:0000256" key="7">
    <source>
        <dbReference type="SAM" id="Phobius"/>
    </source>
</evidence>
<keyword evidence="10" id="KW-1185">Reference proteome</keyword>
<keyword evidence="3" id="KW-0217">Developmental protein</keyword>
<reference evidence="9" key="1">
    <citation type="submission" date="2022-08" db="UniProtKB">
        <authorList>
            <consortium name="EnsemblMetazoa"/>
        </authorList>
    </citation>
    <scope>IDENTIFICATION</scope>
    <source>
        <strain evidence="9">05x7-T-G4-1.051#20</strain>
    </source>
</reference>
<evidence type="ECO:0000259" key="8">
    <source>
        <dbReference type="Pfam" id="PF24784"/>
    </source>
</evidence>
<dbReference type="GO" id="GO:0009953">
    <property type="term" value="P:dorsal/ventral pattern formation"/>
    <property type="evidence" value="ECO:0007669"/>
    <property type="project" value="TreeGrafter"/>
</dbReference>
<dbReference type="Gene3D" id="1.10.287.520">
    <property type="entry name" value="Helix hairpin bin"/>
    <property type="match status" value="1"/>
</dbReference>
<feature type="transmembrane region" description="Helical" evidence="7">
    <location>
        <begin position="24"/>
        <end position="45"/>
    </location>
</feature>
<accession>A0A8W8MRA1</accession>
<evidence type="ECO:0000256" key="4">
    <source>
        <dbReference type="ARBA" id="ARBA00022525"/>
    </source>
</evidence>
<dbReference type="Pfam" id="PF24784">
    <property type="entry name" value="Temptin_C"/>
    <property type="match status" value="1"/>
</dbReference>
<dbReference type="Pfam" id="PF05806">
    <property type="entry name" value="Noggin"/>
    <property type="match status" value="1"/>
</dbReference>
<feature type="compositionally biased region" description="Basic residues" evidence="6">
    <location>
        <begin position="424"/>
        <end position="436"/>
    </location>
</feature>
<dbReference type="GO" id="GO:0045596">
    <property type="term" value="P:negative regulation of cell differentiation"/>
    <property type="evidence" value="ECO:0007669"/>
    <property type="project" value="InterPro"/>
</dbReference>
<dbReference type="GO" id="GO:0005615">
    <property type="term" value="C:extracellular space"/>
    <property type="evidence" value="ECO:0007669"/>
    <property type="project" value="TreeGrafter"/>
</dbReference>
<dbReference type="AlphaFoldDB" id="A0A8W8MRA1"/>
<dbReference type="Gene3D" id="2.10.90.10">
    <property type="entry name" value="Cystine-knot cytokines"/>
    <property type="match status" value="1"/>
</dbReference>
<dbReference type="GO" id="GO:0030514">
    <property type="term" value="P:negative regulation of BMP signaling pathway"/>
    <property type="evidence" value="ECO:0007669"/>
    <property type="project" value="InterPro"/>
</dbReference>
<keyword evidence="7" id="KW-0472">Membrane</keyword>
<dbReference type="InterPro" id="IPR057626">
    <property type="entry name" value="S-S_Temptin"/>
</dbReference>
<evidence type="ECO:0000313" key="10">
    <source>
        <dbReference type="Proteomes" id="UP000005408"/>
    </source>
</evidence>
<comment type="similarity">
    <text evidence="2">Belongs to the noggin family.</text>
</comment>
<organism evidence="9 10">
    <name type="scientific">Magallana gigas</name>
    <name type="common">Pacific oyster</name>
    <name type="synonym">Crassostrea gigas</name>
    <dbReference type="NCBI Taxonomy" id="29159"/>
    <lineage>
        <taxon>Eukaryota</taxon>
        <taxon>Metazoa</taxon>
        <taxon>Spiralia</taxon>
        <taxon>Lophotrochozoa</taxon>
        <taxon>Mollusca</taxon>
        <taxon>Bivalvia</taxon>
        <taxon>Autobranchia</taxon>
        <taxon>Pteriomorphia</taxon>
        <taxon>Ostreida</taxon>
        <taxon>Ostreoidea</taxon>
        <taxon>Ostreidae</taxon>
        <taxon>Magallana</taxon>
    </lineage>
</organism>
<dbReference type="InterPro" id="IPR029034">
    <property type="entry name" value="Cystine-knot_cytokine"/>
</dbReference>
<evidence type="ECO:0000256" key="3">
    <source>
        <dbReference type="ARBA" id="ARBA00022473"/>
    </source>
</evidence>
<comment type="subcellular location">
    <subcellularLocation>
        <location evidence="1">Secreted</location>
    </subcellularLocation>
</comment>
<keyword evidence="4" id="KW-0964">Secreted</keyword>
<evidence type="ECO:0000256" key="2">
    <source>
        <dbReference type="ARBA" id="ARBA00007480"/>
    </source>
</evidence>
<evidence type="ECO:0000256" key="6">
    <source>
        <dbReference type="SAM" id="MobiDB-lite"/>
    </source>
</evidence>
<evidence type="ECO:0000256" key="5">
    <source>
        <dbReference type="ARBA" id="ARBA00022729"/>
    </source>
</evidence>
<dbReference type="SUPFAM" id="SSF57501">
    <property type="entry name" value="Cystine-knot cytokines"/>
    <property type="match status" value="1"/>
</dbReference>
<name>A0A8W8MRA1_MAGGI</name>
<dbReference type="EnsemblMetazoa" id="G3594.10">
    <property type="protein sequence ID" value="G3594.10:cds"/>
    <property type="gene ID" value="G3594"/>
</dbReference>
<dbReference type="Proteomes" id="UP000005408">
    <property type="component" value="Unassembled WGS sequence"/>
</dbReference>
<feature type="domain" description="Temptin Cys/Cys disulfide" evidence="8">
    <location>
        <begin position="48"/>
        <end position="140"/>
    </location>
</feature>
<evidence type="ECO:0000256" key="1">
    <source>
        <dbReference type="ARBA" id="ARBA00004613"/>
    </source>
</evidence>
<protein>
    <recommendedName>
        <fullName evidence="8">Temptin Cys/Cys disulfide domain-containing protein</fullName>
    </recommendedName>
</protein>
<keyword evidence="7" id="KW-1133">Transmembrane helix</keyword>
<dbReference type="PANTHER" id="PTHR10494:SF6">
    <property type="entry name" value="NOGGIN"/>
    <property type="match status" value="1"/>
</dbReference>
<dbReference type="PANTHER" id="PTHR10494">
    <property type="entry name" value="BONE MORPHOGENETIC PROTEIN INHIBITOR, NOGGIN"/>
    <property type="match status" value="1"/>
</dbReference>
<feature type="region of interest" description="Disordered" evidence="6">
    <location>
        <begin position="424"/>
        <end position="444"/>
    </location>
</feature>
<dbReference type="InterPro" id="IPR008717">
    <property type="entry name" value="Noggin"/>
</dbReference>
<sequence length="469" mass="53593">MEHVVNWITGTNYNSLTMPCPGKLALLFCYVVTCVCWVAAFPFYATHKLPSSNVPVNCGGNQTVFMVTGLGHRLCGEDYFITKKDNMTQFGKDFKIYMDDWPTLCRMDSDNDNRTNGEELGDPDCDWINKDDRIAVSHPGYAEEVVIDENGNSTYVIVDQEEACQTPDRVTCSRNVRDVLQVITKYAKLCRNGIIGHFCHSTPSAVCIKHQPRLGVVGITRLTMAGIYLAVLVLISIPVKSNGDSDLISRISKFQFQQSLLNKTGKPVIRIPPFGRLPVLMQYVPQGKQLKEKRLRRRLGNDFDKFWMSVDEPAEESEDISVIGPNYVRLQILQDIENFTKSYKFQIENTTDIVDETVSFFRKMMSYGSCKVNYKWEDLSILFWPRWVKQGSCNTEVSCSFPSGMYCSAAKSKVIKLLKWTCKRKRKGSKRQKKKNKPEDRQKKNRFPGVKCRWKKVPFPVTAECLCTC</sequence>
<keyword evidence="7" id="KW-0812">Transmembrane</keyword>
<evidence type="ECO:0000313" key="9">
    <source>
        <dbReference type="EnsemblMetazoa" id="G3594.10:cds"/>
    </source>
</evidence>
<proteinExistence type="inferred from homology"/>